<proteinExistence type="predicted"/>
<name>A0ABP9AJ74_9ACTN</name>
<evidence type="ECO:0000313" key="1">
    <source>
        <dbReference type="EMBL" id="GAA4782169.1"/>
    </source>
</evidence>
<evidence type="ECO:0000313" key="2">
    <source>
        <dbReference type="Proteomes" id="UP001501265"/>
    </source>
</evidence>
<reference evidence="2" key="1">
    <citation type="journal article" date="2019" name="Int. J. Syst. Evol. Microbiol.">
        <title>The Global Catalogue of Microorganisms (GCM) 10K type strain sequencing project: providing services to taxonomists for standard genome sequencing and annotation.</title>
        <authorList>
            <consortium name="The Broad Institute Genomics Platform"/>
            <consortium name="The Broad Institute Genome Sequencing Center for Infectious Disease"/>
            <person name="Wu L."/>
            <person name="Ma J."/>
        </authorList>
    </citation>
    <scope>NUCLEOTIDE SEQUENCE [LARGE SCALE GENOMIC DNA]</scope>
    <source>
        <strain evidence="2">JCM 18081</strain>
    </source>
</reference>
<organism evidence="1 2">
    <name type="scientific">Streptomyces ziwulingensis</name>
    <dbReference type="NCBI Taxonomy" id="1045501"/>
    <lineage>
        <taxon>Bacteria</taxon>
        <taxon>Bacillati</taxon>
        <taxon>Actinomycetota</taxon>
        <taxon>Actinomycetes</taxon>
        <taxon>Kitasatosporales</taxon>
        <taxon>Streptomycetaceae</taxon>
        <taxon>Streptomyces</taxon>
    </lineage>
</organism>
<gene>
    <name evidence="1" type="ORF">GCM10023220_00870</name>
</gene>
<sequence length="55" mass="5389">MEARTGSVALAVAAGAQADGLVTAAATAVVRTTRERIRGCTKEDSLSGVVQGSAG</sequence>
<keyword evidence="2" id="KW-1185">Reference proteome</keyword>
<dbReference type="Proteomes" id="UP001501265">
    <property type="component" value="Unassembled WGS sequence"/>
</dbReference>
<accession>A0ABP9AJ74</accession>
<dbReference type="EMBL" id="BAABIG010000001">
    <property type="protein sequence ID" value="GAA4782169.1"/>
    <property type="molecule type" value="Genomic_DNA"/>
</dbReference>
<protein>
    <submittedName>
        <fullName evidence="1">Uncharacterized protein</fullName>
    </submittedName>
</protein>
<comment type="caution">
    <text evidence="1">The sequence shown here is derived from an EMBL/GenBank/DDBJ whole genome shotgun (WGS) entry which is preliminary data.</text>
</comment>